<accession>M5S7G2</accession>
<proteinExistence type="inferred from homology"/>
<reference evidence="6 7" key="1">
    <citation type="journal article" date="2013" name="Mar. Genomics">
        <title>Expression of sulfatases in Rhodopirellula baltica and the diversity of sulfatases in the genus Rhodopirellula.</title>
        <authorList>
            <person name="Wegner C.E."/>
            <person name="Richter-Heitmann T."/>
            <person name="Klindworth A."/>
            <person name="Klockow C."/>
            <person name="Richter M."/>
            <person name="Achstetter T."/>
            <person name="Glockner F.O."/>
            <person name="Harder J."/>
        </authorList>
    </citation>
    <scope>NUCLEOTIDE SEQUENCE [LARGE SCALE GENOMIC DNA]</scope>
    <source>
        <strain evidence="6 7">SH398</strain>
    </source>
</reference>
<dbReference type="PATRIC" id="fig|1263868.3.peg.2150"/>
<name>M5S7G2_9BACT</name>
<gene>
    <name evidence="6" type="ORF">RESH_01985</name>
</gene>
<evidence type="ECO:0000313" key="6">
    <source>
        <dbReference type="EMBL" id="EMI27583.1"/>
    </source>
</evidence>
<dbReference type="GO" id="GO:0006508">
    <property type="term" value="P:proteolysis"/>
    <property type="evidence" value="ECO:0007669"/>
    <property type="project" value="UniProtKB-KW"/>
</dbReference>
<evidence type="ECO:0000256" key="3">
    <source>
        <dbReference type="ARBA" id="ARBA00022801"/>
    </source>
</evidence>
<comment type="caution">
    <text evidence="6">The sequence shown here is derived from an EMBL/GenBank/DDBJ whole genome shotgun (WGS) entry which is preliminary data.</text>
</comment>
<dbReference type="Gene3D" id="3.90.226.10">
    <property type="entry name" value="2-enoyl-CoA Hydratase, Chain A, domain 1"/>
    <property type="match status" value="2"/>
</dbReference>
<feature type="domain" description="Peptidase S49" evidence="5">
    <location>
        <begin position="212"/>
        <end position="316"/>
    </location>
</feature>
<evidence type="ECO:0000256" key="1">
    <source>
        <dbReference type="ARBA" id="ARBA00008683"/>
    </source>
</evidence>
<dbReference type="InterPro" id="IPR029045">
    <property type="entry name" value="ClpP/crotonase-like_dom_sf"/>
</dbReference>
<dbReference type="AlphaFoldDB" id="M5S7G2"/>
<dbReference type="PANTHER" id="PTHR42987:SF4">
    <property type="entry name" value="PROTEASE SOHB-RELATED"/>
    <property type="match status" value="1"/>
</dbReference>
<comment type="similarity">
    <text evidence="1">Belongs to the peptidase S49 family.</text>
</comment>
<sequence>MSVLPVACIELILPSETFDSIRQANCPPHSPVPVCPLASGNPVSRRENCRRSAMTQPLRACGLVGLVVCACLIAGCSHPVRALVGGNMRIDGDMGVNGEMGVDGDINMNGTMTTVSKTDNTASPVRAVQINAKSSDSQSRIAIVDVDGLLIDQNFSGFGSMGENPVALFREKMRHIESDPTISAVVLRINSPGGGVTASDMLAHQLQHLKSERNIPVVACLMTTGTGGAYYLATHADAIVAHPTSVVGGIGVILNNYNMEDTLGQFNIVSLPIKSGDKIDVGSPERMMQREERDLLQSMADEFHQRFIEQVRSSRGDRLVITSNVDDLDLDDSDAGNLDAGDLAGDDEKNEATKPSDLVPFDGRVVSGLHAQKIGLVDHTGYLDDAVSLAGQMAGLSSSPALVLLRRDNDRAMSEFDVTPNVPMTSILPIQLPGLDRSSMPTFLYLWQPDPSIVTANGG</sequence>
<dbReference type="SUPFAM" id="SSF52096">
    <property type="entry name" value="ClpP/crotonase"/>
    <property type="match status" value="1"/>
</dbReference>
<keyword evidence="2" id="KW-0645">Protease</keyword>
<organism evidence="6 7">
    <name type="scientific">Rhodopirellula europaea SH398</name>
    <dbReference type="NCBI Taxonomy" id="1263868"/>
    <lineage>
        <taxon>Bacteria</taxon>
        <taxon>Pseudomonadati</taxon>
        <taxon>Planctomycetota</taxon>
        <taxon>Planctomycetia</taxon>
        <taxon>Pirellulales</taxon>
        <taxon>Pirellulaceae</taxon>
        <taxon>Rhodopirellula</taxon>
    </lineage>
</organism>
<protein>
    <submittedName>
        <fullName evidence="6">Signal peptide peptidase SppA, 36K type</fullName>
    </submittedName>
</protein>
<evidence type="ECO:0000256" key="4">
    <source>
        <dbReference type="ARBA" id="ARBA00022825"/>
    </source>
</evidence>
<keyword evidence="3" id="KW-0378">Hydrolase</keyword>
<evidence type="ECO:0000313" key="7">
    <source>
        <dbReference type="Proteomes" id="UP000011996"/>
    </source>
</evidence>
<keyword evidence="4" id="KW-0720">Serine protease</keyword>
<evidence type="ECO:0000256" key="2">
    <source>
        <dbReference type="ARBA" id="ARBA00022670"/>
    </source>
</evidence>
<dbReference type="Pfam" id="PF01343">
    <property type="entry name" value="Peptidase_S49"/>
    <property type="match status" value="1"/>
</dbReference>
<dbReference type="GO" id="GO:0008236">
    <property type="term" value="F:serine-type peptidase activity"/>
    <property type="evidence" value="ECO:0007669"/>
    <property type="project" value="UniProtKB-KW"/>
</dbReference>
<dbReference type="EMBL" id="ANOF01000063">
    <property type="protein sequence ID" value="EMI27583.1"/>
    <property type="molecule type" value="Genomic_DNA"/>
</dbReference>
<dbReference type="PANTHER" id="PTHR42987">
    <property type="entry name" value="PEPTIDASE S49"/>
    <property type="match status" value="1"/>
</dbReference>
<dbReference type="Proteomes" id="UP000011996">
    <property type="component" value="Unassembled WGS sequence"/>
</dbReference>
<evidence type="ECO:0000259" key="5">
    <source>
        <dbReference type="Pfam" id="PF01343"/>
    </source>
</evidence>
<dbReference type="STRING" id="1263868.RESH_01985"/>
<dbReference type="InterPro" id="IPR047272">
    <property type="entry name" value="S49_SppA_C"/>
</dbReference>
<dbReference type="InterPro" id="IPR002142">
    <property type="entry name" value="Peptidase_S49"/>
</dbReference>
<dbReference type="CDD" id="cd07023">
    <property type="entry name" value="S49_Sppa_N_C"/>
    <property type="match status" value="1"/>
</dbReference>